<sequence>MKTAEKTFAMAIPPADLKFTSAKICIIHAFFGYSFIVAINSTDPLAAEKHDKFSKLVHETFTGEVAANIMAFSKASHQ</sequence>
<organism evidence="1 2">
    <name type="scientific">Trichinella murrelli</name>
    <dbReference type="NCBI Taxonomy" id="144512"/>
    <lineage>
        <taxon>Eukaryota</taxon>
        <taxon>Metazoa</taxon>
        <taxon>Ecdysozoa</taxon>
        <taxon>Nematoda</taxon>
        <taxon>Enoplea</taxon>
        <taxon>Dorylaimia</taxon>
        <taxon>Trichinellida</taxon>
        <taxon>Trichinellidae</taxon>
        <taxon>Trichinella</taxon>
    </lineage>
</organism>
<evidence type="ECO:0000313" key="2">
    <source>
        <dbReference type="Proteomes" id="UP000055048"/>
    </source>
</evidence>
<accession>A0A0V0TUJ2</accession>
<name>A0A0V0TUJ2_9BILA</name>
<protein>
    <submittedName>
        <fullName evidence="1">Uncharacterized protein</fullName>
    </submittedName>
</protein>
<dbReference type="EMBL" id="JYDJ01000139">
    <property type="protein sequence ID" value="KRX42648.1"/>
    <property type="molecule type" value="Genomic_DNA"/>
</dbReference>
<comment type="caution">
    <text evidence="1">The sequence shown here is derived from an EMBL/GenBank/DDBJ whole genome shotgun (WGS) entry which is preliminary data.</text>
</comment>
<dbReference type="Proteomes" id="UP000055048">
    <property type="component" value="Unassembled WGS sequence"/>
</dbReference>
<keyword evidence="2" id="KW-1185">Reference proteome</keyword>
<evidence type="ECO:0000313" key="1">
    <source>
        <dbReference type="EMBL" id="KRX42648.1"/>
    </source>
</evidence>
<reference evidence="1 2" key="1">
    <citation type="submission" date="2015-01" db="EMBL/GenBank/DDBJ databases">
        <title>Evolution of Trichinella species and genotypes.</title>
        <authorList>
            <person name="Korhonen P.K."/>
            <person name="Edoardo P."/>
            <person name="Giuseppe L.R."/>
            <person name="Gasser R.B."/>
        </authorList>
    </citation>
    <scope>NUCLEOTIDE SEQUENCE [LARGE SCALE GENOMIC DNA]</scope>
    <source>
        <strain evidence="1">ISS417</strain>
    </source>
</reference>
<proteinExistence type="predicted"/>
<gene>
    <name evidence="1" type="ORF">T05_5644</name>
</gene>
<dbReference type="AlphaFoldDB" id="A0A0V0TUJ2"/>